<name>A0A3N4LL61_9PEZI</name>
<keyword evidence="1" id="KW-1133">Transmembrane helix</keyword>
<keyword evidence="3" id="KW-1185">Reference proteome</keyword>
<reference evidence="2 3" key="1">
    <citation type="journal article" date="2018" name="Nat. Ecol. Evol.">
        <title>Pezizomycetes genomes reveal the molecular basis of ectomycorrhizal truffle lifestyle.</title>
        <authorList>
            <person name="Murat C."/>
            <person name="Payen T."/>
            <person name="Noel B."/>
            <person name="Kuo A."/>
            <person name="Morin E."/>
            <person name="Chen J."/>
            <person name="Kohler A."/>
            <person name="Krizsan K."/>
            <person name="Balestrini R."/>
            <person name="Da Silva C."/>
            <person name="Montanini B."/>
            <person name="Hainaut M."/>
            <person name="Levati E."/>
            <person name="Barry K.W."/>
            <person name="Belfiori B."/>
            <person name="Cichocki N."/>
            <person name="Clum A."/>
            <person name="Dockter R.B."/>
            <person name="Fauchery L."/>
            <person name="Guy J."/>
            <person name="Iotti M."/>
            <person name="Le Tacon F."/>
            <person name="Lindquist E.A."/>
            <person name="Lipzen A."/>
            <person name="Malagnac F."/>
            <person name="Mello A."/>
            <person name="Molinier V."/>
            <person name="Miyauchi S."/>
            <person name="Poulain J."/>
            <person name="Riccioni C."/>
            <person name="Rubini A."/>
            <person name="Sitrit Y."/>
            <person name="Splivallo R."/>
            <person name="Traeger S."/>
            <person name="Wang M."/>
            <person name="Zifcakova L."/>
            <person name="Wipf D."/>
            <person name="Zambonelli A."/>
            <person name="Paolocci F."/>
            <person name="Nowrousian M."/>
            <person name="Ottonello S."/>
            <person name="Baldrian P."/>
            <person name="Spatafora J.W."/>
            <person name="Henrissat B."/>
            <person name="Nagy L.G."/>
            <person name="Aury J.M."/>
            <person name="Wincker P."/>
            <person name="Grigoriev I.V."/>
            <person name="Bonfante P."/>
            <person name="Martin F.M."/>
        </authorList>
    </citation>
    <scope>NUCLEOTIDE SEQUENCE [LARGE SCALE GENOMIC DNA]</scope>
    <source>
        <strain evidence="2 3">ATCC MYA-4762</strain>
    </source>
</reference>
<dbReference type="AlphaFoldDB" id="A0A3N4LL61"/>
<proteinExistence type="predicted"/>
<accession>A0A3N4LL61</accession>
<evidence type="ECO:0000313" key="2">
    <source>
        <dbReference type="EMBL" id="RPB23634.1"/>
    </source>
</evidence>
<dbReference type="EMBL" id="ML121545">
    <property type="protein sequence ID" value="RPB23634.1"/>
    <property type="molecule type" value="Genomic_DNA"/>
</dbReference>
<sequence>MFIPPFLLSFKWLYKALCPPSKLISYVAFNLIFFFFFLFPTTLLWFFPNHCPTRSILSHVTFLPEAAGLCIWVLRVLLCPPSSPACSCIAQDELLHYQVSILVYYANFHMRGLPDWGPLRGLSGLGNSGICIGRWEISVGSILSLAGILCPSWYTSC</sequence>
<gene>
    <name evidence="2" type="ORF">L211DRAFT_234196</name>
</gene>
<dbReference type="InParanoid" id="A0A3N4LL61"/>
<organism evidence="2 3">
    <name type="scientific">Terfezia boudieri ATCC MYA-4762</name>
    <dbReference type="NCBI Taxonomy" id="1051890"/>
    <lineage>
        <taxon>Eukaryota</taxon>
        <taxon>Fungi</taxon>
        <taxon>Dikarya</taxon>
        <taxon>Ascomycota</taxon>
        <taxon>Pezizomycotina</taxon>
        <taxon>Pezizomycetes</taxon>
        <taxon>Pezizales</taxon>
        <taxon>Pezizaceae</taxon>
        <taxon>Terfezia</taxon>
    </lineage>
</organism>
<evidence type="ECO:0000256" key="1">
    <source>
        <dbReference type="SAM" id="Phobius"/>
    </source>
</evidence>
<dbReference type="Proteomes" id="UP000267821">
    <property type="component" value="Unassembled WGS sequence"/>
</dbReference>
<evidence type="ECO:0000313" key="3">
    <source>
        <dbReference type="Proteomes" id="UP000267821"/>
    </source>
</evidence>
<keyword evidence="1" id="KW-0472">Membrane</keyword>
<keyword evidence="1" id="KW-0812">Transmembrane</keyword>
<feature type="transmembrane region" description="Helical" evidence="1">
    <location>
        <begin position="23"/>
        <end position="47"/>
    </location>
</feature>
<protein>
    <submittedName>
        <fullName evidence="2">Uncharacterized protein</fullName>
    </submittedName>
</protein>